<sequence length="396" mass="41342">MTVTAEYPFIKVTIDTRGMQPLARRAVGNIAIVGSAGGFGTAPANVPVQIGGEAEARQHFAELDDNGALANGESSVGPLYRALRTALVQNPAPSRVYAVPTDDSSGSPDYTAALTATSALPVQFVCLAGETAADRLVALKDHVENVSAAGDARMAVAMVDPGLAVAEGKTFAETADEQYRALKSDSSRVVLVAARVQGEGDRPPADVAAAATGAIAGFPPQASVLMKQIRDVKIPLARQFSGSEIKQLAEAFIIPLIDPELIPGEGLFLGSGRCYTTGGTAPLYVDIVRVLDQIEFMLKAGLIGSIGETRIDRLGMQGLRSRIDGILGPLATAGVISEYTVDIPLLPILESAEAGRSPGQRETLTAARTERIVEVLLTVTYAGAVHFLDVKLALKA</sequence>
<proteinExistence type="predicted"/>
<organism evidence="1 2">
    <name type="scientific">Streptomyces rhizosphaericus</name>
    <dbReference type="NCBI Taxonomy" id="114699"/>
    <lineage>
        <taxon>Bacteria</taxon>
        <taxon>Bacillati</taxon>
        <taxon>Actinomycetota</taxon>
        <taxon>Actinomycetes</taxon>
        <taxon>Kitasatosporales</taxon>
        <taxon>Streptomycetaceae</taxon>
        <taxon>Streptomyces</taxon>
        <taxon>Streptomyces violaceusniger group</taxon>
    </lineage>
</organism>
<dbReference type="RefSeq" id="WP_164424342.1">
    <property type="nucleotide sequence ID" value="NZ_JAAIKT010000004.1"/>
</dbReference>
<dbReference type="EMBL" id="JAAIKT010000004">
    <property type="protein sequence ID" value="NEW69875.1"/>
    <property type="molecule type" value="Genomic_DNA"/>
</dbReference>
<keyword evidence="2" id="KW-1185">Reference proteome</keyword>
<dbReference type="Proteomes" id="UP000476310">
    <property type="component" value="Unassembled WGS sequence"/>
</dbReference>
<comment type="caution">
    <text evidence="1">The sequence shown here is derived from an EMBL/GenBank/DDBJ whole genome shotgun (WGS) entry which is preliminary data.</text>
</comment>
<evidence type="ECO:0000313" key="1">
    <source>
        <dbReference type="EMBL" id="NEW69875.1"/>
    </source>
</evidence>
<protein>
    <recommendedName>
        <fullName evidence="3">Phage tail protein</fullName>
    </recommendedName>
</protein>
<name>A0A6G4A995_9ACTN</name>
<evidence type="ECO:0008006" key="3">
    <source>
        <dbReference type="Google" id="ProtNLM"/>
    </source>
</evidence>
<gene>
    <name evidence="1" type="ORF">G4H13_05455</name>
</gene>
<accession>A0A6G4A995</accession>
<reference evidence="1" key="1">
    <citation type="submission" date="2020-02" db="EMBL/GenBank/DDBJ databases">
        <title>A new Streptomyces sp. for controlling soil-borne diseases.</title>
        <authorList>
            <person name="Li X."/>
            <person name="Tian Y."/>
            <person name="Gao K."/>
        </authorList>
    </citation>
    <scope>NUCLEOTIDE SEQUENCE [LARGE SCALE GENOMIC DNA]</scope>
    <source>
        <strain evidence="1">0250</strain>
    </source>
</reference>
<dbReference type="AlphaFoldDB" id="A0A6G4A995"/>
<evidence type="ECO:0000313" key="2">
    <source>
        <dbReference type="Proteomes" id="UP000476310"/>
    </source>
</evidence>